<organism evidence="2 3">
    <name type="scientific">Ophiostoma piceae (strain UAMH 11346)</name>
    <name type="common">Sap stain fungus</name>
    <dbReference type="NCBI Taxonomy" id="1262450"/>
    <lineage>
        <taxon>Eukaryota</taxon>
        <taxon>Fungi</taxon>
        <taxon>Dikarya</taxon>
        <taxon>Ascomycota</taxon>
        <taxon>Pezizomycotina</taxon>
        <taxon>Sordariomycetes</taxon>
        <taxon>Sordariomycetidae</taxon>
        <taxon>Ophiostomatales</taxon>
        <taxon>Ophiostomataceae</taxon>
        <taxon>Ophiostoma</taxon>
    </lineage>
</organism>
<proteinExistence type="predicted"/>
<dbReference type="Proteomes" id="UP000016923">
    <property type="component" value="Unassembled WGS sequence"/>
</dbReference>
<name>S3CNP7_OPHP1</name>
<dbReference type="EMBL" id="KE148149">
    <property type="protein sequence ID" value="EPE08163.1"/>
    <property type="molecule type" value="Genomic_DNA"/>
</dbReference>
<reference evidence="2 3" key="1">
    <citation type="journal article" date="2013" name="BMC Genomics">
        <title>The genome and transcriptome of the pine saprophyte Ophiostoma piceae, and a comparison with the bark beetle-associated pine pathogen Grosmannia clavigera.</title>
        <authorList>
            <person name="Haridas S."/>
            <person name="Wang Y."/>
            <person name="Lim L."/>
            <person name="Massoumi Alamouti S."/>
            <person name="Jackman S."/>
            <person name="Docking R."/>
            <person name="Robertson G."/>
            <person name="Birol I."/>
            <person name="Bohlmann J."/>
            <person name="Breuil C."/>
        </authorList>
    </citation>
    <scope>NUCLEOTIDE SEQUENCE [LARGE SCALE GENOMIC DNA]</scope>
    <source>
        <strain evidence="2 3">UAMH 11346</strain>
    </source>
</reference>
<dbReference type="STRING" id="1262450.S3CNP7"/>
<protein>
    <submittedName>
        <fullName evidence="2">Uncharacterized protein</fullName>
    </submittedName>
</protein>
<feature type="compositionally biased region" description="Low complexity" evidence="1">
    <location>
        <begin position="164"/>
        <end position="178"/>
    </location>
</feature>
<evidence type="ECO:0000256" key="1">
    <source>
        <dbReference type="SAM" id="MobiDB-lite"/>
    </source>
</evidence>
<sequence>MGGPRRLDGLEGLTSLTFLLRMVAPADAPIHVTVAEQTTPKHDAGSDKPVATPAEMFAAVMRPSALPMGPASPDRLPAMPSFASSPFRPCRPSPLSSSPTRAPSSAAAASSQMDTQSSPVQSSQQQQQQSIFNFATDAFNGTSSSNGNGKSLFRFASRPTKPVARGQQARDAAQQTRRSLFLRNVRQRADDRGWERRNFEQELQRMEDLSSEEEFRRAREAEAAELFASQDLDEDIEDSIRWAGQDPYHTHDSPQNNGKMYYDHDDDNDGMMDSDEHIADLLAMEEEAEIERLLALEQDQASPSLPEQPSVFASTHQLSRQPSSVFHSDDGEYDDIFAELASASGTEDTEMSCL</sequence>
<feature type="compositionally biased region" description="Polar residues" evidence="1">
    <location>
        <begin position="299"/>
        <end position="326"/>
    </location>
</feature>
<feature type="region of interest" description="Disordered" evidence="1">
    <location>
        <begin position="299"/>
        <end position="331"/>
    </location>
</feature>
<feature type="compositionally biased region" description="Low complexity" evidence="1">
    <location>
        <begin position="80"/>
        <end position="128"/>
    </location>
</feature>
<evidence type="ECO:0000313" key="3">
    <source>
        <dbReference type="Proteomes" id="UP000016923"/>
    </source>
</evidence>
<dbReference type="eggNOG" id="ENOG502SCE7">
    <property type="taxonomic scope" value="Eukaryota"/>
</dbReference>
<dbReference type="OrthoDB" id="5279705at2759"/>
<dbReference type="AlphaFoldDB" id="S3CNP7"/>
<keyword evidence="3" id="KW-1185">Reference proteome</keyword>
<feature type="region of interest" description="Disordered" evidence="1">
    <location>
        <begin position="68"/>
        <end position="128"/>
    </location>
</feature>
<dbReference type="HOGENOM" id="CLU_874508_0_0_1"/>
<gene>
    <name evidence="2" type="ORF">F503_00946</name>
</gene>
<accession>S3CNP7</accession>
<evidence type="ECO:0000313" key="2">
    <source>
        <dbReference type="EMBL" id="EPE08163.1"/>
    </source>
</evidence>
<dbReference type="VEuPathDB" id="FungiDB:F503_00946"/>
<feature type="region of interest" description="Disordered" evidence="1">
    <location>
        <begin position="159"/>
        <end position="178"/>
    </location>
</feature>
<dbReference type="OMA" id="QDMDAYM"/>